<evidence type="ECO:0000313" key="2">
    <source>
        <dbReference type="Proteomes" id="UP000224567"/>
    </source>
</evidence>
<dbReference type="AlphaFoldDB" id="A0A2G2W1N0"/>
<dbReference type="PANTHER" id="PTHR42923:SF17">
    <property type="entry name" value="AMINE OXIDASE DOMAIN-CONTAINING PROTEIN"/>
    <property type="match status" value="1"/>
</dbReference>
<dbReference type="Gene3D" id="3.50.50.60">
    <property type="entry name" value="FAD/NAD(P)-binding domain"/>
    <property type="match status" value="1"/>
</dbReference>
<dbReference type="EMBL" id="MLFT02000009">
    <property type="protein sequence ID" value="PHT39147.1"/>
    <property type="molecule type" value="Genomic_DNA"/>
</dbReference>
<proteinExistence type="predicted"/>
<dbReference type="OrthoDB" id="5977668at2759"/>
<comment type="caution">
    <text evidence="1">The sequence shown here is derived from an EMBL/GenBank/DDBJ whole genome shotgun (WGS) entry which is preliminary data.</text>
</comment>
<dbReference type="GO" id="GO:0016491">
    <property type="term" value="F:oxidoreductase activity"/>
    <property type="evidence" value="ECO:0007669"/>
    <property type="project" value="TreeGrafter"/>
</dbReference>
<evidence type="ECO:0000313" key="1">
    <source>
        <dbReference type="EMBL" id="PHT39147.1"/>
    </source>
</evidence>
<dbReference type="SUPFAM" id="SSF51905">
    <property type="entry name" value="FAD/NAD(P)-binding domain"/>
    <property type="match status" value="1"/>
</dbReference>
<keyword evidence="2" id="KW-1185">Reference proteome</keyword>
<reference evidence="2" key="2">
    <citation type="journal article" date="2017" name="J. Anim. Genet.">
        <title>Multiple reference genome sequences of hot pepper reveal the massive evolution of plant disease resistance genes by retroduplication.</title>
        <authorList>
            <person name="Kim S."/>
            <person name="Park J."/>
            <person name="Yeom S.-I."/>
            <person name="Kim Y.-M."/>
            <person name="Seo E."/>
            <person name="Kim K.-T."/>
            <person name="Kim M.-S."/>
            <person name="Lee J.M."/>
            <person name="Cheong K."/>
            <person name="Shin H.-S."/>
            <person name="Kim S.-B."/>
            <person name="Han K."/>
            <person name="Lee J."/>
            <person name="Park M."/>
            <person name="Lee H.-A."/>
            <person name="Lee H.-Y."/>
            <person name="Lee Y."/>
            <person name="Oh S."/>
            <person name="Lee J.H."/>
            <person name="Choi E."/>
            <person name="Choi E."/>
            <person name="Lee S.E."/>
            <person name="Jeon J."/>
            <person name="Kim H."/>
            <person name="Choi G."/>
            <person name="Song H."/>
            <person name="Lee J."/>
            <person name="Lee S.-C."/>
            <person name="Kwon J.-K."/>
            <person name="Lee H.-Y."/>
            <person name="Koo N."/>
            <person name="Hong Y."/>
            <person name="Kim R.W."/>
            <person name="Kang W.-H."/>
            <person name="Huh J.H."/>
            <person name="Kang B.-C."/>
            <person name="Yang T.-J."/>
            <person name="Lee Y.-H."/>
            <person name="Bennetzen J.L."/>
            <person name="Choi D."/>
        </authorList>
    </citation>
    <scope>NUCLEOTIDE SEQUENCE [LARGE SCALE GENOMIC DNA]</scope>
    <source>
        <strain evidence="2">cv. PBC81</strain>
    </source>
</reference>
<dbReference type="Proteomes" id="UP000224567">
    <property type="component" value="Unassembled WGS sequence"/>
</dbReference>
<dbReference type="InterPro" id="IPR036188">
    <property type="entry name" value="FAD/NAD-bd_sf"/>
</dbReference>
<accession>A0A2G2W1N0</accession>
<dbReference type="PANTHER" id="PTHR42923">
    <property type="entry name" value="PROTOPORPHYRINOGEN OXIDASE"/>
    <property type="match status" value="1"/>
</dbReference>
<protein>
    <recommendedName>
        <fullName evidence="3">Amine oxidase domain-containing protein</fullName>
    </recommendedName>
</protein>
<name>A0A2G2W1N0_CAPBA</name>
<organism evidence="1 2">
    <name type="scientific">Capsicum baccatum</name>
    <name type="common">Peruvian pepper</name>
    <dbReference type="NCBI Taxonomy" id="33114"/>
    <lineage>
        <taxon>Eukaryota</taxon>
        <taxon>Viridiplantae</taxon>
        <taxon>Streptophyta</taxon>
        <taxon>Embryophyta</taxon>
        <taxon>Tracheophyta</taxon>
        <taxon>Spermatophyta</taxon>
        <taxon>Magnoliopsida</taxon>
        <taxon>eudicotyledons</taxon>
        <taxon>Gunneridae</taxon>
        <taxon>Pentapetalae</taxon>
        <taxon>asterids</taxon>
        <taxon>lamiids</taxon>
        <taxon>Solanales</taxon>
        <taxon>Solanaceae</taxon>
        <taxon>Solanoideae</taxon>
        <taxon>Capsiceae</taxon>
        <taxon>Capsicum</taxon>
    </lineage>
</organism>
<dbReference type="PRINTS" id="PR00419">
    <property type="entry name" value="ADXRDTASE"/>
</dbReference>
<gene>
    <name evidence="1" type="ORF">CQW23_22720</name>
</gene>
<reference evidence="1 2" key="1">
    <citation type="journal article" date="2017" name="Genome Biol.">
        <title>New reference genome sequences of hot pepper reveal the massive evolution of plant disease-resistance genes by retroduplication.</title>
        <authorList>
            <person name="Kim S."/>
            <person name="Park J."/>
            <person name="Yeom S.I."/>
            <person name="Kim Y.M."/>
            <person name="Seo E."/>
            <person name="Kim K.T."/>
            <person name="Kim M.S."/>
            <person name="Lee J.M."/>
            <person name="Cheong K."/>
            <person name="Shin H.S."/>
            <person name="Kim S.B."/>
            <person name="Han K."/>
            <person name="Lee J."/>
            <person name="Park M."/>
            <person name="Lee H.A."/>
            <person name="Lee H.Y."/>
            <person name="Lee Y."/>
            <person name="Oh S."/>
            <person name="Lee J.H."/>
            <person name="Choi E."/>
            <person name="Choi E."/>
            <person name="Lee S.E."/>
            <person name="Jeon J."/>
            <person name="Kim H."/>
            <person name="Choi G."/>
            <person name="Song H."/>
            <person name="Lee J."/>
            <person name="Lee S.C."/>
            <person name="Kwon J.K."/>
            <person name="Lee H.Y."/>
            <person name="Koo N."/>
            <person name="Hong Y."/>
            <person name="Kim R.W."/>
            <person name="Kang W.H."/>
            <person name="Huh J.H."/>
            <person name="Kang B.C."/>
            <person name="Yang T.J."/>
            <person name="Lee Y.H."/>
            <person name="Bennetzen J.L."/>
            <person name="Choi D."/>
        </authorList>
    </citation>
    <scope>NUCLEOTIDE SEQUENCE [LARGE SCALE GENOMIC DNA]</scope>
    <source>
        <strain evidence="2">cv. PBC81</strain>
    </source>
</reference>
<dbReference type="Pfam" id="PF13450">
    <property type="entry name" value="NAD_binding_8"/>
    <property type="match status" value="1"/>
</dbReference>
<dbReference type="InterPro" id="IPR050464">
    <property type="entry name" value="Zeta_carotene_desat/Oxidored"/>
</dbReference>
<evidence type="ECO:0008006" key="3">
    <source>
        <dbReference type="Google" id="ProtNLM"/>
    </source>
</evidence>
<sequence length="69" mass="7370">MKVAVVGGRIGGLVSAYELAKSGVDVVVYEKKDYVGGHAKIVAIDGVDIDLGFMVFNWPIVTLDSMKIN</sequence>